<dbReference type="EMBL" id="SWOY01000013">
    <property type="protein sequence ID" value="NFG18676.1"/>
    <property type="molecule type" value="Genomic_DNA"/>
</dbReference>
<name>A0A6B3YUT4_CLOBO</name>
<protein>
    <submittedName>
        <fullName evidence="1">Uncharacterized protein</fullName>
    </submittedName>
</protein>
<dbReference type="AlphaFoldDB" id="A0A6B3YUT4"/>
<proteinExistence type="predicted"/>
<accession>A0A6B3YUT4</accession>
<evidence type="ECO:0000313" key="1">
    <source>
        <dbReference type="EMBL" id="NFG18676.1"/>
    </source>
</evidence>
<comment type="caution">
    <text evidence="1">The sequence shown here is derived from an EMBL/GenBank/DDBJ whole genome shotgun (WGS) entry which is preliminary data.</text>
</comment>
<dbReference type="Proteomes" id="UP000478995">
    <property type="component" value="Unassembled WGS sequence"/>
</dbReference>
<organism evidence="1 2">
    <name type="scientific">Clostridium botulinum</name>
    <dbReference type="NCBI Taxonomy" id="1491"/>
    <lineage>
        <taxon>Bacteria</taxon>
        <taxon>Bacillati</taxon>
        <taxon>Bacillota</taxon>
        <taxon>Clostridia</taxon>
        <taxon>Eubacteriales</taxon>
        <taxon>Clostridiaceae</taxon>
        <taxon>Clostridium</taxon>
    </lineage>
</organism>
<evidence type="ECO:0000313" key="2">
    <source>
        <dbReference type="Proteomes" id="UP000478995"/>
    </source>
</evidence>
<sequence>MVSQYSIWTKVEKYTWGMEEMKRREVLWQLDSLINNSKSLITSDGDYNSIWEDDIKALKIAKKAVSKEYRYRFWANLVLAIIVLIIFGSFVVMSYFIYR</sequence>
<gene>
    <name evidence="1" type="ORF">FC794_18245</name>
</gene>
<reference evidence="1 2" key="1">
    <citation type="submission" date="2019-04" db="EMBL/GenBank/DDBJ databases">
        <title>Genome sequencing of Clostridium botulinum Groups I-IV and Clostridium butyricum.</title>
        <authorList>
            <person name="Brunt J."/>
            <person name="Van Vliet A.H.M."/>
            <person name="Stringer S.C."/>
            <person name="Carter A.T."/>
            <person name="Peck M.W."/>
        </authorList>
    </citation>
    <scope>NUCLEOTIDE SEQUENCE [LARGE SCALE GENOMIC DNA]</scope>
    <source>
        <strain evidence="1 2">IFR 18/037</strain>
    </source>
</reference>